<reference evidence="2" key="1">
    <citation type="submission" date="2025-08" db="UniProtKB">
        <authorList>
            <consortium name="Ensembl"/>
        </authorList>
    </citation>
    <scope>IDENTIFICATION</scope>
</reference>
<evidence type="ECO:0000256" key="1">
    <source>
        <dbReference type="SAM" id="MobiDB-lite"/>
    </source>
</evidence>
<proteinExistence type="predicted"/>
<keyword evidence="3" id="KW-1185">Reference proteome</keyword>
<dbReference type="AlphaFoldDB" id="A0A8C8ADJ6"/>
<sequence>AEGTAPRGAPCSPLCQIWHGPRAHPDDRSQCGDNSQVRGGLDQEMPPIAMPEGSGQCLCRAGRQSLLCVLWCPESTRAAQQRAELGMGEQVARGGCFRQGTCALQGLCISKRQTALLCSEPRGERGKHLAEVL</sequence>
<evidence type="ECO:0000313" key="2">
    <source>
        <dbReference type="Ensembl" id="ENSOSUP00000004686.1"/>
    </source>
</evidence>
<protein>
    <submittedName>
        <fullName evidence="2">Uncharacterized protein</fullName>
    </submittedName>
</protein>
<feature type="region of interest" description="Disordered" evidence="1">
    <location>
        <begin position="23"/>
        <end position="45"/>
    </location>
</feature>
<dbReference type="Ensembl" id="ENSOSUT00000004843.1">
    <property type="protein sequence ID" value="ENSOSUP00000004686.1"/>
    <property type="gene ID" value="ENSOSUG00000003458.1"/>
</dbReference>
<dbReference type="Proteomes" id="UP000694552">
    <property type="component" value="Unplaced"/>
</dbReference>
<evidence type="ECO:0000313" key="3">
    <source>
        <dbReference type="Proteomes" id="UP000694552"/>
    </source>
</evidence>
<accession>A0A8C8ADJ6</accession>
<name>A0A8C8ADJ6_9STRI</name>
<reference evidence="2" key="2">
    <citation type="submission" date="2025-09" db="UniProtKB">
        <authorList>
            <consortium name="Ensembl"/>
        </authorList>
    </citation>
    <scope>IDENTIFICATION</scope>
</reference>
<organism evidence="2 3">
    <name type="scientific">Otus sunia</name>
    <name type="common">Oriental scops-owl</name>
    <dbReference type="NCBI Taxonomy" id="257818"/>
    <lineage>
        <taxon>Eukaryota</taxon>
        <taxon>Metazoa</taxon>
        <taxon>Chordata</taxon>
        <taxon>Craniata</taxon>
        <taxon>Vertebrata</taxon>
        <taxon>Euteleostomi</taxon>
        <taxon>Archelosauria</taxon>
        <taxon>Archosauria</taxon>
        <taxon>Dinosauria</taxon>
        <taxon>Saurischia</taxon>
        <taxon>Theropoda</taxon>
        <taxon>Coelurosauria</taxon>
        <taxon>Aves</taxon>
        <taxon>Neognathae</taxon>
        <taxon>Neoaves</taxon>
        <taxon>Telluraves</taxon>
        <taxon>Strigiformes</taxon>
        <taxon>Strigidae</taxon>
        <taxon>Otus</taxon>
    </lineage>
</organism>